<reference evidence="1" key="1">
    <citation type="submission" date="2014-09" db="EMBL/GenBank/DDBJ databases">
        <authorList>
            <person name="Magalhaes I.L.F."/>
            <person name="Oliveira U."/>
            <person name="Santos F.R."/>
            <person name="Vidigal T.H.D.A."/>
            <person name="Brescovit A.D."/>
            <person name="Santos A.J."/>
        </authorList>
    </citation>
    <scope>NUCLEOTIDE SEQUENCE</scope>
    <source>
        <tissue evidence="1">Shoot tissue taken approximately 20 cm above the soil surface</tissue>
    </source>
</reference>
<dbReference type="AlphaFoldDB" id="A0A0A9A5T5"/>
<proteinExistence type="predicted"/>
<dbReference type="EMBL" id="GBRH01253530">
    <property type="protein sequence ID" value="JAD44365.1"/>
    <property type="molecule type" value="Transcribed_RNA"/>
</dbReference>
<accession>A0A0A9A5T5</accession>
<sequence length="22" mass="2679">MHSLCISFSFEVIYISSFYNKY</sequence>
<name>A0A0A9A5T5_ARUDO</name>
<reference evidence="1" key="2">
    <citation type="journal article" date="2015" name="Data Brief">
        <title>Shoot transcriptome of the giant reed, Arundo donax.</title>
        <authorList>
            <person name="Barrero R.A."/>
            <person name="Guerrero F.D."/>
            <person name="Moolhuijzen P."/>
            <person name="Goolsby J.A."/>
            <person name="Tidwell J."/>
            <person name="Bellgard S.E."/>
            <person name="Bellgard M.I."/>
        </authorList>
    </citation>
    <scope>NUCLEOTIDE SEQUENCE</scope>
    <source>
        <tissue evidence="1">Shoot tissue taken approximately 20 cm above the soil surface</tissue>
    </source>
</reference>
<protein>
    <submittedName>
        <fullName evidence="1">Uncharacterized protein</fullName>
    </submittedName>
</protein>
<evidence type="ECO:0000313" key="1">
    <source>
        <dbReference type="EMBL" id="JAD44365.1"/>
    </source>
</evidence>
<organism evidence="1">
    <name type="scientific">Arundo donax</name>
    <name type="common">Giant reed</name>
    <name type="synonym">Donax arundinaceus</name>
    <dbReference type="NCBI Taxonomy" id="35708"/>
    <lineage>
        <taxon>Eukaryota</taxon>
        <taxon>Viridiplantae</taxon>
        <taxon>Streptophyta</taxon>
        <taxon>Embryophyta</taxon>
        <taxon>Tracheophyta</taxon>
        <taxon>Spermatophyta</taxon>
        <taxon>Magnoliopsida</taxon>
        <taxon>Liliopsida</taxon>
        <taxon>Poales</taxon>
        <taxon>Poaceae</taxon>
        <taxon>PACMAD clade</taxon>
        <taxon>Arundinoideae</taxon>
        <taxon>Arundineae</taxon>
        <taxon>Arundo</taxon>
    </lineage>
</organism>